<dbReference type="SUPFAM" id="SSF51445">
    <property type="entry name" value="(Trans)glycosidases"/>
    <property type="match status" value="1"/>
</dbReference>
<evidence type="ECO:0000313" key="2">
    <source>
        <dbReference type="Proteomes" id="UP000435649"/>
    </source>
</evidence>
<name>A0A844GB69_9BACT</name>
<reference evidence="1 2" key="1">
    <citation type="submission" date="2019-08" db="EMBL/GenBank/DDBJ databases">
        <title>In-depth cultivation of the pig gut microbiome towards novel bacterial diversity and tailored functional studies.</title>
        <authorList>
            <person name="Wylensek D."/>
            <person name="Hitch T.C.A."/>
            <person name="Clavel T."/>
        </authorList>
    </citation>
    <scope>NUCLEOTIDE SEQUENCE [LARGE SCALE GENOMIC DNA]</scope>
    <source>
        <strain evidence="1 2">BBE-744-WT-12</strain>
    </source>
</reference>
<keyword evidence="2" id="KW-1185">Reference proteome</keyword>
<dbReference type="Gene3D" id="3.20.20.80">
    <property type="entry name" value="Glycosidases"/>
    <property type="match status" value="1"/>
</dbReference>
<organism evidence="1 2">
    <name type="scientific">Victivallis lenta</name>
    <dbReference type="NCBI Taxonomy" id="2606640"/>
    <lineage>
        <taxon>Bacteria</taxon>
        <taxon>Pseudomonadati</taxon>
        <taxon>Lentisphaerota</taxon>
        <taxon>Lentisphaeria</taxon>
        <taxon>Victivallales</taxon>
        <taxon>Victivallaceae</taxon>
        <taxon>Victivallis</taxon>
    </lineage>
</organism>
<accession>A0A844GB69</accession>
<dbReference type="EMBL" id="VUNS01000053">
    <property type="protein sequence ID" value="MST99761.1"/>
    <property type="molecule type" value="Genomic_DNA"/>
</dbReference>
<evidence type="ECO:0008006" key="3">
    <source>
        <dbReference type="Google" id="ProtNLM"/>
    </source>
</evidence>
<protein>
    <recommendedName>
        <fullName evidence="3">Beta-galactosidase-like protein</fullName>
    </recommendedName>
</protein>
<dbReference type="InterPro" id="IPR017853">
    <property type="entry name" value="GH"/>
</dbReference>
<gene>
    <name evidence="1" type="ORF">FYJ85_22280</name>
</gene>
<dbReference type="AlphaFoldDB" id="A0A844GB69"/>
<proteinExistence type="predicted"/>
<evidence type="ECO:0000313" key="1">
    <source>
        <dbReference type="EMBL" id="MST99761.1"/>
    </source>
</evidence>
<comment type="caution">
    <text evidence="1">The sequence shown here is derived from an EMBL/GenBank/DDBJ whole genome shotgun (WGS) entry which is preliminary data.</text>
</comment>
<dbReference type="Proteomes" id="UP000435649">
    <property type="component" value="Unassembled WGS sequence"/>
</dbReference>
<dbReference type="RefSeq" id="WP_154420921.1">
    <property type="nucleotide sequence ID" value="NZ_VUNS01000053.1"/>
</dbReference>
<sequence length="569" mass="64009">MDKLDYLIYCLKQRGIYILSDLYVSRELEAGEIPEFPGKKLWQENFKPLLFVLDSVLENWKKFSLNWLNHVNPYTGYALKDEPALISLSLVNESSLTRYYNRMPEVEAIYLRKFEEWKKRHGRQSAKPVADDPLFAQFLQEIYGARYAEMKQFLRDNGVERMFSDQNFLSSPLLTAMRSQYDFVENHFYWDHPSFQGGWWKFPAKHHNLSSIRHHGAAPGVLFSSRIYGKPFMVTEFDYAGPNMHRAEGGVLTGGYAALQDWDGLFQYAHLTVKTDLGKTRGFHFDSTLDPMKELSLRIARALFCEGGVESAKQKFVIVRRSQERFTLRDADCAQINRLGLMAQVGNAFLDDGATLPGGSAAAIELTPGAGAECSLPCFRAGEKLLDEILRAKLLRPGQYRKNEFYQDQAGQLTLAPEKGIVRAVSPACCALILPPGNRDKAGILQVDNRIGRAVFAAIAADGRQLTESERILILHLTDALPDGTRFGDGNRVTLDAWGRLPMLAACGEAQISLTLPPGKDTRLFAVDLSGRRMAEIPVRQQENGMVSFPAKVFMPSGEVAFAYELIRN</sequence>